<evidence type="ECO:0000256" key="3">
    <source>
        <dbReference type="ARBA" id="ARBA00023237"/>
    </source>
</evidence>
<reference evidence="8" key="1">
    <citation type="journal article" date="2019" name="Int. J. Syst. Evol. Microbiol.">
        <title>The Global Catalogue of Microorganisms (GCM) 10K type strain sequencing project: providing services to taxonomists for standard genome sequencing and annotation.</title>
        <authorList>
            <consortium name="The Broad Institute Genomics Platform"/>
            <consortium name="The Broad Institute Genome Sequencing Center for Infectious Disease"/>
            <person name="Wu L."/>
            <person name="Ma J."/>
        </authorList>
    </citation>
    <scope>NUCLEOTIDE SEQUENCE [LARGE SCALE GENOMIC DNA]</scope>
    <source>
        <strain evidence="8">CGMCC 1.10832</strain>
    </source>
</reference>
<feature type="signal peptide" evidence="5">
    <location>
        <begin position="1"/>
        <end position="22"/>
    </location>
</feature>
<comment type="caution">
    <text evidence="7">The sequence shown here is derived from an EMBL/GenBank/DDBJ whole genome shotgun (WGS) entry which is preliminary data.</text>
</comment>
<dbReference type="SUPFAM" id="SSF48452">
    <property type="entry name" value="TPR-like"/>
    <property type="match status" value="1"/>
</dbReference>
<dbReference type="InterPro" id="IPR006664">
    <property type="entry name" value="OMP_bac"/>
</dbReference>
<dbReference type="CDD" id="cd07185">
    <property type="entry name" value="OmpA_C-like"/>
    <property type="match status" value="1"/>
</dbReference>
<keyword evidence="2 4" id="KW-0472">Membrane</keyword>
<dbReference type="PANTHER" id="PTHR30329:SF21">
    <property type="entry name" value="LIPOPROTEIN YIAD-RELATED"/>
    <property type="match status" value="1"/>
</dbReference>
<dbReference type="InterPro" id="IPR011659">
    <property type="entry name" value="WD40"/>
</dbReference>
<comment type="subcellular location">
    <subcellularLocation>
        <location evidence="1">Cell outer membrane</location>
    </subcellularLocation>
</comment>
<dbReference type="Pfam" id="PF00691">
    <property type="entry name" value="OmpA"/>
    <property type="match status" value="1"/>
</dbReference>
<dbReference type="PROSITE" id="PS01068">
    <property type="entry name" value="OMPA_1"/>
    <property type="match status" value="1"/>
</dbReference>
<gene>
    <name evidence="7" type="ORF">GCM10011506_28610</name>
</gene>
<evidence type="ECO:0000256" key="4">
    <source>
        <dbReference type="PROSITE-ProRule" id="PRU00473"/>
    </source>
</evidence>
<dbReference type="Proteomes" id="UP000636010">
    <property type="component" value="Unassembled WGS sequence"/>
</dbReference>
<dbReference type="PRINTS" id="PR01021">
    <property type="entry name" value="OMPADOMAIN"/>
</dbReference>
<dbReference type="InterPro" id="IPR050330">
    <property type="entry name" value="Bact_OuterMem_StrucFunc"/>
</dbReference>
<dbReference type="PANTHER" id="PTHR30329">
    <property type="entry name" value="STATOR ELEMENT OF FLAGELLAR MOTOR COMPLEX"/>
    <property type="match status" value="1"/>
</dbReference>
<keyword evidence="8" id="KW-1185">Reference proteome</keyword>
<feature type="domain" description="OmpA-like" evidence="6">
    <location>
        <begin position="515"/>
        <end position="622"/>
    </location>
</feature>
<sequence length="622" mass="70919">MMRKLFAVLPFIFLLHSIGIDAQSFKRKTEKLIEKSKEALYQRDWNAAISYMKKAVDSAPDNHLVYLEKAALYYGAGNINEMIPALQLAFSLSNSWPAKYHDYYFVLGKELFDKGKYEVAENPLKIYAEKGYNKEFVQLTEVILKSIDFALAELKEKSGINYDIRTIKSNNIFRSVYFPFFTLYPSEFLYFTGQRTAQLEEGIYRAQLKGDQFERVEEVPVINTSDNEGAAAISADGRVMVFTSCNRRGGLGSCDLYISFSEDGKWQTPENLGANINSSAWESQPFLSSDGRLLIFSSNRKGGYGKRDLYYSRKIDGVWTKAENLGGDINTFADEISPFLSLANDTIYFSSNGRVGMGGFDLYIAPWGVGNGMVENLGYPINTYSDEISYHQKFDGSRYWSREVAGDEKYPPSNIFYFNEQDKKSDDVRLVYGYVIDAKSKKPLKAQVQIYDLEKDTLVHETFSDRVSGLYKIVIPRKSDYSFYVEEQGYLFESKQISTKSEERQQQLDFQLNKLDKGQSIPLNNIYFEFDSYELNAKSKNEIHKVANFLKQNPSMKIEIAGYTDQQGSDAYNLKLSEQRALAVYEALVKVGVSKNQISSKGYGEKAQPDGRYAKTVRINII</sequence>
<dbReference type="SUPFAM" id="SSF82171">
    <property type="entry name" value="DPP6 N-terminal domain-like"/>
    <property type="match status" value="1"/>
</dbReference>
<evidence type="ECO:0000256" key="1">
    <source>
        <dbReference type="ARBA" id="ARBA00004442"/>
    </source>
</evidence>
<dbReference type="EMBL" id="BMEC01000009">
    <property type="protein sequence ID" value="GGC41327.1"/>
    <property type="molecule type" value="Genomic_DNA"/>
</dbReference>
<evidence type="ECO:0000256" key="2">
    <source>
        <dbReference type="ARBA" id="ARBA00023136"/>
    </source>
</evidence>
<dbReference type="InterPro" id="IPR006690">
    <property type="entry name" value="OMPA-like_CS"/>
</dbReference>
<dbReference type="InterPro" id="IPR006665">
    <property type="entry name" value="OmpA-like"/>
</dbReference>
<name>A0ABQ1MJ14_9BACT</name>
<dbReference type="PROSITE" id="PS51123">
    <property type="entry name" value="OMPA_2"/>
    <property type="match status" value="1"/>
</dbReference>
<evidence type="ECO:0000313" key="8">
    <source>
        <dbReference type="Proteomes" id="UP000636010"/>
    </source>
</evidence>
<evidence type="ECO:0000313" key="7">
    <source>
        <dbReference type="EMBL" id="GGC41327.1"/>
    </source>
</evidence>
<dbReference type="Gene3D" id="2.120.10.30">
    <property type="entry name" value="TolB, C-terminal domain"/>
    <property type="match status" value="1"/>
</dbReference>
<keyword evidence="3" id="KW-0998">Cell outer membrane</keyword>
<dbReference type="Gene3D" id="3.30.1330.60">
    <property type="entry name" value="OmpA-like domain"/>
    <property type="match status" value="1"/>
</dbReference>
<keyword evidence="5" id="KW-0732">Signal</keyword>
<evidence type="ECO:0000256" key="5">
    <source>
        <dbReference type="SAM" id="SignalP"/>
    </source>
</evidence>
<dbReference type="Gene3D" id="2.60.40.1120">
    <property type="entry name" value="Carboxypeptidase-like, regulatory domain"/>
    <property type="match status" value="1"/>
</dbReference>
<dbReference type="InterPro" id="IPR011042">
    <property type="entry name" value="6-blade_b-propeller_TolB-like"/>
</dbReference>
<dbReference type="InterPro" id="IPR036737">
    <property type="entry name" value="OmpA-like_sf"/>
</dbReference>
<feature type="chain" id="PRO_5045912268" description="OmpA-like domain-containing protein" evidence="5">
    <location>
        <begin position="23"/>
        <end position="622"/>
    </location>
</feature>
<protein>
    <recommendedName>
        <fullName evidence="6">OmpA-like domain-containing protein</fullName>
    </recommendedName>
</protein>
<dbReference type="InterPro" id="IPR011990">
    <property type="entry name" value="TPR-like_helical_dom_sf"/>
</dbReference>
<dbReference type="RefSeq" id="WP_188464640.1">
    <property type="nucleotide sequence ID" value="NZ_BAABHU010000009.1"/>
</dbReference>
<dbReference type="Gene3D" id="1.25.40.10">
    <property type="entry name" value="Tetratricopeptide repeat domain"/>
    <property type="match status" value="1"/>
</dbReference>
<evidence type="ECO:0000259" key="6">
    <source>
        <dbReference type="PROSITE" id="PS51123"/>
    </source>
</evidence>
<dbReference type="Pfam" id="PF07676">
    <property type="entry name" value="PD40"/>
    <property type="match status" value="3"/>
</dbReference>
<accession>A0ABQ1MJ14</accession>
<dbReference type="SUPFAM" id="SSF103088">
    <property type="entry name" value="OmpA-like"/>
    <property type="match status" value="1"/>
</dbReference>
<proteinExistence type="predicted"/>
<organism evidence="7 8">
    <name type="scientific">Marivirga lumbricoides</name>
    <dbReference type="NCBI Taxonomy" id="1046115"/>
    <lineage>
        <taxon>Bacteria</taxon>
        <taxon>Pseudomonadati</taxon>
        <taxon>Bacteroidota</taxon>
        <taxon>Cytophagia</taxon>
        <taxon>Cytophagales</taxon>
        <taxon>Marivirgaceae</taxon>
        <taxon>Marivirga</taxon>
    </lineage>
</organism>